<sequence>INRKKFVSNSLFPTINPGDSQLYSIDQYISDNVTSWTRSWSSNAHTQYEVEPSSMDEKITISLTDSEQCSQQCISIDHIQKFESMDILHESSVIDSIKEIESSTISQNDSCQEILYDDETEFAKNNCTQETLLASASSQQCIESQNMDNEIDTCSDFYPAVEQQDGYDEVVSSPVESLELSLEKSRDIKPPESISHDIQQIEETLQMTQSVSSVVSQENEILEKIENKGERCLLDNSLYITVVPEDVESPTKKVSNNLILIERAPASLGDMPLDIFIEICYHLPPNSLFALIGVCKQFRNWLRSSSSHITTDIWRTSRTKFITYLPRPPPVGIDEITYIKLAMLERGCQFCGAKTETPKVYWAFRVRCCCSCLRKRITTSPDNLPQWAKSPIDITTVVPYENVPVLNSTTGAKIMAYLNSHLESARREFISTPPKHRANWIQKKKSMVAQILTNVQKRERLDELYLRKKSLEDMRTFKMLIEEFKQSKDERGLKPYKEKYIVQLPSYMEAKEVYRIPFMTNPWPTFVLRLKNEYTELMKKTVRLEQVTNAILSLITSYDTLSCAINTPPGSGYQIYISDPVIDCLHWCPSFCNPPFVNNDPLIPWTDEFLIQTLIPRLRKEARRLIKKSKINRPGPFTTVKGCINLAAKQFDDEDKELFVCKLCWKSSKRLHSYDAICRHLTSGCHSIGRVDNERMIEVDKDV</sequence>
<accession>A0ACA9QF86</accession>
<dbReference type="Proteomes" id="UP000789920">
    <property type="component" value="Unassembled WGS sequence"/>
</dbReference>
<keyword evidence="2" id="KW-1185">Reference proteome</keyword>
<feature type="non-terminal residue" evidence="1">
    <location>
        <position position="1"/>
    </location>
</feature>
<reference evidence="1" key="1">
    <citation type="submission" date="2021-06" db="EMBL/GenBank/DDBJ databases">
        <authorList>
            <person name="Kallberg Y."/>
            <person name="Tangrot J."/>
            <person name="Rosling A."/>
        </authorList>
    </citation>
    <scope>NUCLEOTIDE SEQUENCE</scope>
    <source>
        <strain evidence="1">MA461A</strain>
    </source>
</reference>
<organism evidence="1 2">
    <name type="scientific">Racocetra persica</name>
    <dbReference type="NCBI Taxonomy" id="160502"/>
    <lineage>
        <taxon>Eukaryota</taxon>
        <taxon>Fungi</taxon>
        <taxon>Fungi incertae sedis</taxon>
        <taxon>Mucoromycota</taxon>
        <taxon>Glomeromycotina</taxon>
        <taxon>Glomeromycetes</taxon>
        <taxon>Diversisporales</taxon>
        <taxon>Gigasporaceae</taxon>
        <taxon>Racocetra</taxon>
    </lineage>
</organism>
<proteinExistence type="predicted"/>
<comment type="caution">
    <text evidence="1">The sequence shown here is derived from an EMBL/GenBank/DDBJ whole genome shotgun (WGS) entry which is preliminary data.</text>
</comment>
<feature type="non-terminal residue" evidence="1">
    <location>
        <position position="703"/>
    </location>
</feature>
<name>A0ACA9QF86_9GLOM</name>
<evidence type="ECO:0000313" key="1">
    <source>
        <dbReference type="EMBL" id="CAG8748941.1"/>
    </source>
</evidence>
<evidence type="ECO:0000313" key="2">
    <source>
        <dbReference type="Proteomes" id="UP000789920"/>
    </source>
</evidence>
<gene>
    <name evidence="1" type="ORF">RPERSI_LOCUS13968</name>
</gene>
<dbReference type="EMBL" id="CAJVQC010031619">
    <property type="protein sequence ID" value="CAG8748941.1"/>
    <property type="molecule type" value="Genomic_DNA"/>
</dbReference>
<protein>
    <submittedName>
        <fullName evidence="1">29660_t:CDS:1</fullName>
    </submittedName>
</protein>